<keyword evidence="2" id="KW-1185">Reference proteome</keyword>
<dbReference type="EMBL" id="BMAV01006401">
    <property type="protein sequence ID" value="GFY48364.1"/>
    <property type="molecule type" value="Genomic_DNA"/>
</dbReference>
<name>A0A8X7C0E2_9ARAC</name>
<proteinExistence type="predicted"/>
<reference evidence="1" key="1">
    <citation type="submission" date="2020-08" db="EMBL/GenBank/DDBJ databases">
        <title>Multicomponent nature underlies the extraordinary mechanical properties of spider dragline silk.</title>
        <authorList>
            <person name="Kono N."/>
            <person name="Nakamura H."/>
            <person name="Mori M."/>
            <person name="Yoshida Y."/>
            <person name="Ohtoshi R."/>
            <person name="Malay A.D."/>
            <person name="Moran D.A.P."/>
            <person name="Tomita M."/>
            <person name="Numata K."/>
            <person name="Arakawa K."/>
        </authorList>
    </citation>
    <scope>NUCLEOTIDE SEQUENCE</scope>
</reference>
<evidence type="ECO:0000313" key="2">
    <source>
        <dbReference type="Proteomes" id="UP000886998"/>
    </source>
</evidence>
<evidence type="ECO:0000313" key="1">
    <source>
        <dbReference type="EMBL" id="GFY48364.1"/>
    </source>
</evidence>
<sequence length="126" mass="15204">MEEEQKLHILTLASKDTAQFYYKKPKMESYIRFTTCRKRQIQQKKRQRFKIVTDCSAFQKTMHKRSNYSYSQMGTQLEEFDYEIEHRAGSQMKHVDALSHYPVMIICNDTLTSKRKNTEEDDRIKH</sequence>
<accession>A0A8X7C0E2</accession>
<organism evidence="1 2">
    <name type="scientific">Trichonephila inaurata madagascariensis</name>
    <dbReference type="NCBI Taxonomy" id="2747483"/>
    <lineage>
        <taxon>Eukaryota</taxon>
        <taxon>Metazoa</taxon>
        <taxon>Ecdysozoa</taxon>
        <taxon>Arthropoda</taxon>
        <taxon>Chelicerata</taxon>
        <taxon>Arachnida</taxon>
        <taxon>Araneae</taxon>
        <taxon>Araneomorphae</taxon>
        <taxon>Entelegynae</taxon>
        <taxon>Araneoidea</taxon>
        <taxon>Nephilidae</taxon>
        <taxon>Trichonephila</taxon>
        <taxon>Trichonephila inaurata</taxon>
    </lineage>
</organism>
<dbReference type="Proteomes" id="UP000886998">
    <property type="component" value="Unassembled WGS sequence"/>
</dbReference>
<gene>
    <name evidence="1" type="primary">TY3B-I_1457</name>
    <name evidence="1" type="ORF">TNIN_389971</name>
</gene>
<dbReference type="AlphaFoldDB" id="A0A8X7C0E2"/>
<protein>
    <submittedName>
        <fullName evidence="1">Transposon Ty3-I Gag-Pol polyprotein</fullName>
    </submittedName>
</protein>
<comment type="caution">
    <text evidence="1">The sequence shown here is derived from an EMBL/GenBank/DDBJ whole genome shotgun (WGS) entry which is preliminary data.</text>
</comment>
<dbReference type="OrthoDB" id="6426363at2759"/>